<dbReference type="Pfam" id="PF00587">
    <property type="entry name" value="tRNA-synt_2b"/>
    <property type="match status" value="1"/>
</dbReference>
<dbReference type="SUPFAM" id="SSF55681">
    <property type="entry name" value="Class II aaRS and biotin synthetases"/>
    <property type="match status" value="1"/>
</dbReference>
<keyword evidence="6" id="KW-0648">Protein biosynthesis</keyword>
<feature type="binding site" evidence="9">
    <location>
        <position position="295"/>
    </location>
    <ligand>
        <name>L-serine</name>
        <dbReference type="ChEBI" id="CHEBI:33384"/>
    </ligand>
</feature>
<dbReference type="GO" id="GO:0004828">
    <property type="term" value="F:serine-tRNA ligase activity"/>
    <property type="evidence" value="ECO:0007669"/>
    <property type="project" value="UniProtKB-EC"/>
</dbReference>
<evidence type="ECO:0000256" key="1">
    <source>
        <dbReference type="ARBA" id="ARBA00010728"/>
    </source>
</evidence>
<evidence type="ECO:0000259" key="11">
    <source>
        <dbReference type="PROSITE" id="PS50862"/>
    </source>
</evidence>
<dbReference type="AlphaFoldDB" id="A0A9P6QWW0"/>
<dbReference type="InterPro" id="IPR006195">
    <property type="entry name" value="aa-tRNA-synth_II"/>
</dbReference>
<dbReference type="InterPro" id="IPR002317">
    <property type="entry name" value="Ser-tRNA-ligase_type_1"/>
</dbReference>
<evidence type="ECO:0000256" key="3">
    <source>
        <dbReference type="ARBA" id="ARBA00022598"/>
    </source>
</evidence>
<feature type="binding site" evidence="10">
    <location>
        <begin position="272"/>
        <end position="274"/>
    </location>
    <ligand>
        <name>ATP</name>
        <dbReference type="ChEBI" id="CHEBI:30616"/>
    </ligand>
</feature>
<keyword evidence="7" id="KW-0030">Aminoacyl-tRNA synthetase</keyword>
<proteinExistence type="inferred from homology"/>
<dbReference type="InterPro" id="IPR042103">
    <property type="entry name" value="SerRS_1_N_sf"/>
</dbReference>
<feature type="binding site" evidence="9">
    <location>
        <position position="239"/>
    </location>
    <ligand>
        <name>L-serine</name>
        <dbReference type="ChEBI" id="CHEBI:33384"/>
    </ligand>
</feature>
<sequence>MLDINMFLEERGGEPELIRESQRRRHESVELVDEIIALYEDWKTMRFNLDQLNKKSNAIQKDIGMKMKKKEDASELVQARVDCKKEQEAMEADLKVKEGLWSAKLGLVGNIVHDSVPISDNEDNNVVERTFNYQDKVPEHNPKIYSHDEILYRLGAYDPERGHKVASHRGYFLTDVGVDLNMALVQYGLSFLGRRGYKKLQTPYFMKKEAMAQTAQLSQFDEELYKVTGENEDMYLIATSEQPISAFHANEWFEQPKEQLPVKYAGYSTCFRKEAGAAGRDTWGIFRVHQFEKVEQFCLTEPEKSWEMFDHMIENSEAFYQSLGLSYRVVSIVSGALNNAAAKKYDLEAWFPFQGAYKELVSCSNCTDYQSRNLEIRCGIKKMGDREKKYVHCLNSTLTATTRTLSCILENYQTPEGVRVPEALIPYMEGRDFLPFVRDLKNPKLGAVGNGKSSTLNSVIQEPLFQSGRSIGAVTQQIGSCVRRWRLPEVGRTVHIVDT</sequence>
<feature type="non-terminal residue" evidence="12">
    <location>
        <position position="499"/>
    </location>
</feature>
<evidence type="ECO:0000313" key="13">
    <source>
        <dbReference type="Proteomes" id="UP000738325"/>
    </source>
</evidence>
<dbReference type="Pfam" id="PF02403">
    <property type="entry name" value="Seryl_tRNA_N"/>
    <property type="match status" value="1"/>
</dbReference>
<evidence type="ECO:0000313" key="12">
    <source>
        <dbReference type="EMBL" id="KAG0305401.1"/>
    </source>
</evidence>
<keyword evidence="3" id="KW-0436">Ligase</keyword>
<feature type="binding site" evidence="9">
    <location>
        <position position="395"/>
    </location>
    <ligand>
        <name>L-serine</name>
        <dbReference type="ChEBI" id="CHEBI:33384"/>
    </ligand>
</feature>
<feature type="site" description="Important for serine binding" evidence="9">
    <location>
        <position position="397"/>
    </location>
</feature>
<dbReference type="InterPro" id="IPR010978">
    <property type="entry name" value="tRNA-bd_arm"/>
</dbReference>
<keyword evidence="13" id="KW-1185">Reference proteome</keyword>
<dbReference type="PRINTS" id="PR00981">
    <property type="entry name" value="TRNASYNTHSER"/>
</dbReference>
<comment type="caution">
    <text evidence="12">The sequence shown here is derived from an EMBL/GenBank/DDBJ whole genome shotgun (WGS) entry which is preliminary data.</text>
</comment>
<feature type="binding site" evidence="9">
    <location>
        <position position="272"/>
    </location>
    <ligand>
        <name>L-serine</name>
        <dbReference type="ChEBI" id="CHEBI:33384"/>
    </ligand>
</feature>
<dbReference type="InterPro" id="IPR027417">
    <property type="entry name" value="P-loop_NTPase"/>
</dbReference>
<dbReference type="GO" id="GO:0005525">
    <property type="term" value="F:GTP binding"/>
    <property type="evidence" value="ECO:0007669"/>
    <property type="project" value="InterPro"/>
</dbReference>
<dbReference type="SUPFAM" id="SSF46589">
    <property type="entry name" value="tRNA-binding arm"/>
    <property type="match status" value="1"/>
</dbReference>
<dbReference type="InterPro" id="IPR033729">
    <property type="entry name" value="SerRS_core"/>
</dbReference>
<feature type="domain" description="Aminoacyl-transfer RNA synthetases class-II family profile" evidence="11">
    <location>
        <begin position="145"/>
        <end position="435"/>
    </location>
</feature>
<dbReference type="OrthoDB" id="10264585at2759"/>
<dbReference type="CDD" id="cd00770">
    <property type="entry name" value="SerRS_core"/>
    <property type="match status" value="1"/>
</dbReference>
<reference evidence="12" key="1">
    <citation type="journal article" date="2020" name="Fungal Divers.">
        <title>Resolving the Mortierellaceae phylogeny through synthesis of multi-gene phylogenetics and phylogenomics.</title>
        <authorList>
            <person name="Vandepol N."/>
            <person name="Liber J."/>
            <person name="Desiro A."/>
            <person name="Na H."/>
            <person name="Kennedy M."/>
            <person name="Barry K."/>
            <person name="Grigoriev I.V."/>
            <person name="Miller A.N."/>
            <person name="O'Donnell K."/>
            <person name="Stajich J.E."/>
            <person name="Bonito G."/>
        </authorList>
    </citation>
    <scope>NUCLEOTIDE SEQUENCE</scope>
    <source>
        <strain evidence="12">REB-010B</strain>
    </source>
</reference>
<dbReference type="Gene3D" id="3.40.50.300">
    <property type="entry name" value="P-loop containing nucleotide triphosphate hydrolases"/>
    <property type="match status" value="1"/>
</dbReference>
<dbReference type="InterPro" id="IPR006703">
    <property type="entry name" value="G_AIG1"/>
</dbReference>
<evidence type="ECO:0000256" key="4">
    <source>
        <dbReference type="ARBA" id="ARBA00022741"/>
    </source>
</evidence>
<dbReference type="GO" id="GO:0006434">
    <property type="term" value="P:seryl-tRNA aminoacylation"/>
    <property type="evidence" value="ECO:0007669"/>
    <property type="project" value="InterPro"/>
</dbReference>
<gene>
    <name evidence="12" type="primary">SES1</name>
    <name evidence="12" type="ORF">BGZ99_002091</name>
</gene>
<protein>
    <recommendedName>
        <fullName evidence="2">serine--tRNA ligase</fullName>
        <ecNumber evidence="2">6.1.1.11</ecNumber>
    </recommendedName>
    <alternativeName>
        <fullName evidence="8">Seryl-tRNA synthetase</fullName>
    </alternativeName>
</protein>
<evidence type="ECO:0000256" key="2">
    <source>
        <dbReference type="ARBA" id="ARBA00012840"/>
    </source>
</evidence>
<dbReference type="EC" id="6.1.1.11" evidence="2"/>
<dbReference type="GO" id="GO:0005524">
    <property type="term" value="F:ATP binding"/>
    <property type="evidence" value="ECO:0007669"/>
    <property type="project" value="UniProtKB-KW"/>
</dbReference>
<dbReference type="PIRSF" id="PIRSF001529">
    <property type="entry name" value="Ser-tRNA-synth_IIa"/>
    <property type="match status" value="1"/>
</dbReference>
<dbReference type="Gene3D" id="1.10.287.40">
    <property type="entry name" value="Serine-tRNA synthetase, tRNA binding domain"/>
    <property type="match status" value="1"/>
</dbReference>
<dbReference type="NCBIfam" id="TIGR00414">
    <property type="entry name" value="serS"/>
    <property type="match status" value="1"/>
</dbReference>
<accession>A0A9P6QWW0</accession>
<keyword evidence="5 10" id="KW-0067">ATP-binding</keyword>
<evidence type="ECO:0000256" key="6">
    <source>
        <dbReference type="ARBA" id="ARBA00022917"/>
    </source>
</evidence>
<dbReference type="Proteomes" id="UP000738325">
    <property type="component" value="Unassembled WGS sequence"/>
</dbReference>
<comment type="similarity">
    <text evidence="1">Belongs to the class-II aminoacyl-tRNA synthetase family. Type-1 seryl-tRNA synthetase subfamily.</text>
</comment>
<feature type="binding site" evidence="10">
    <location>
        <begin position="359"/>
        <end position="362"/>
    </location>
    <ligand>
        <name>ATP</name>
        <dbReference type="ChEBI" id="CHEBI:30616"/>
    </ligand>
</feature>
<dbReference type="InterPro" id="IPR045864">
    <property type="entry name" value="aa-tRNA-synth_II/BPL/LPL"/>
</dbReference>
<dbReference type="Gene3D" id="3.30.930.10">
    <property type="entry name" value="Bira Bifunctional Protein, Domain 2"/>
    <property type="match status" value="1"/>
</dbReference>
<evidence type="ECO:0000256" key="9">
    <source>
        <dbReference type="PIRSR" id="PIRSR001529-1"/>
    </source>
</evidence>
<dbReference type="InterPro" id="IPR002314">
    <property type="entry name" value="aa-tRNA-synt_IIb"/>
</dbReference>
<dbReference type="EMBL" id="JAAAIP010001591">
    <property type="protein sequence ID" value="KAG0305401.1"/>
    <property type="molecule type" value="Genomic_DNA"/>
</dbReference>
<evidence type="ECO:0000256" key="5">
    <source>
        <dbReference type="ARBA" id="ARBA00022840"/>
    </source>
</evidence>
<evidence type="ECO:0000256" key="7">
    <source>
        <dbReference type="ARBA" id="ARBA00023146"/>
    </source>
</evidence>
<feature type="binding site" evidence="10">
    <location>
        <begin position="288"/>
        <end position="291"/>
    </location>
    <ligand>
        <name>ATP</name>
        <dbReference type="ChEBI" id="CHEBI:30616"/>
    </ligand>
</feature>
<dbReference type="InterPro" id="IPR015866">
    <property type="entry name" value="Ser-tRNA-synth_1_N"/>
</dbReference>
<dbReference type="PANTHER" id="PTHR11778">
    <property type="entry name" value="SERYL-TRNA SYNTHETASE"/>
    <property type="match status" value="1"/>
</dbReference>
<evidence type="ECO:0000256" key="10">
    <source>
        <dbReference type="PIRSR" id="PIRSR001529-2"/>
    </source>
</evidence>
<dbReference type="PROSITE" id="PS50862">
    <property type="entry name" value="AA_TRNA_LIGASE_II"/>
    <property type="match status" value="1"/>
</dbReference>
<dbReference type="FunFam" id="1.10.287.40:FF:000002">
    <property type="entry name" value="Serine--tRNA ligase, cytoplasmic"/>
    <property type="match status" value="1"/>
</dbReference>
<evidence type="ECO:0000256" key="8">
    <source>
        <dbReference type="ARBA" id="ARBA00031113"/>
    </source>
</evidence>
<dbReference type="FunFam" id="3.30.930.10:FF:000026">
    <property type="entry name" value="Seryl-tRNA synthetase, cytoplasmic"/>
    <property type="match status" value="1"/>
</dbReference>
<name>A0A9P6QWW0_9FUNG</name>
<organism evidence="12 13">
    <name type="scientific">Dissophora globulifera</name>
    <dbReference type="NCBI Taxonomy" id="979702"/>
    <lineage>
        <taxon>Eukaryota</taxon>
        <taxon>Fungi</taxon>
        <taxon>Fungi incertae sedis</taxon>
        <taxon>Mucoromycota</taxon>
        <taxon>Mortierellomycotina</taxon>
        <taxon>Mortierellomycetes</taxon>
        <taxon>Mortierellales</taxon>
        <taxon>Mortierellaceae</taxon>
        <taxon>Dissophora</taxon>
    </lineage>
</organism>
<keyword evidence="4" id="KW-0547">Nucleotide-binding</keyword>
<dbReference type="Pfam" id="PF04548">
    <property type="entry name" value="AIG1"/>
    <property type="match status" value="1"/>
</dbReference>